<feature type="region of interest" description="Disordered" evidence="1">
    <location>
        <begin position="29"/>
        <end position="54"/>
    </location>
</feature>
<feature type="compositionally biased region" description="Acidic residues" evidence="1">
    <location>
        <begin position="342"/>
        <end position="358"/>
    </location>
</feature>
<comment type="caution">
    <text evidence="2">The sequence shown here is derived from an EMBL/GenBank/DDBJ whole genome shotgun (WGS) entry which is preliminary data.</text>
</comment>
<name>A0A9P7YNW8_9HELO</name>
<dbReference type="Proteomes" id="UP000824998">
    <property type="component" value="Unassembled WGS sequence"/>
</dbReference>
<dbReference type="OrthoDB" id="4179303at2759"/>
<feature type="compositionally biased region" description="Acidic residues" evidence="1">
    <location>
        <begin position="420"/>
        <end position="431"/>
    </location>
</feature>
<evidence type="ECO:0000256" key="1">
    <source>
        <dbReference type="SAM" id="MobiDB-lite"/>
    </source>
</evidence>
<accession>A0A9P7YNW8</accession>
<proteinExistence type="predicted"/>
<sequence length="451" mass="51734">MIPQFHVGGLEYLQRCLHKQERISAGLCQTTQHQGGPSRAESLLRGRPTDDNSLNLRRSQNIEKMLKSALDQAIDQMLIVDEGLDVESLELAFRMFTNLERIRILKRMDDNDRRLKRYIMRDDPTQQPPSWQYACEHTIRSLLEAVVRSKSQVSQFDCRFLDVRMPASPAYPMQPALTALFGRLTGLLLRVVDDEHNNDMNEKVAHFSRYSKPLLARTKDLVGLDVAFERGVSLKLESVLHHTSWEKLRYVGLHMWSLDSDEITGLLGRLPSLKSVRLRYVYLKEGRWKSVLVFVRRSLRLNWISLFGIGYGFCPRVLNYIEEDDSDEDYGFNDNEGSSSEDSGDEDDTDDPNLDSDGGDAPHDDSAADEESDESTDSDDHPDNGNIDNEDGHGEAQSTYSLPPNDIPSSPELPHNYEPYWEEDLDDESDSEIIGKEKWRRWEEWAVPKRA</sequence>
<reference evidence="2" key="1">
    <citation type="journal article" date="2021" name="IMA Fungus">
        <title>Genomic characterization of three marine fungi, including Emericellopsis atlantica sp. nov. with signatures of a generalist lifestyle and marine biomass degradation.</title>
        <authorList>
            <person name="Hagestad O.C."/>
            <person name="Hou L."/>
            <person name="Andersen J.H."/>
            <person name="Hansen E.H."/>
            <person name="Altermark B."/>
            <person name="Li C."/>
            <person name="Kuhnert E."/>
            <person name="Cox R.J."/>
            <person name="Crous P.W."/>
            <person name="Spatafora J.W."/>
            <person name="Lail K."/>
            <person name="Amirebrahimi M."/>
            <person name="Lipzen A."/>
            <person name="Pangilinan J."/>
            <person name="Andreopoulos W."/>
            <person name="Hayes R.D."/>
            <person name="Ng V."/>
            <person name="Grigoriev I.V."/>
            <person name="Jackson S.A."/>
            <person name="Sutton T.D.S."/>
            <person name="Dobson A.D.W."/>
            <person name="Rama T."/>
        </authorList>
    </citation>
    <scope>NUCLEOTIDE SEQUENCE</scope>
    <source>
        <strain evidence="2">TRa018bII</strain>
    </source>
</reference>
<feature type="region of interest" description="Disordered" evidence="1">
    <location>
        <begin position="327"/>
        <end position="432"/>
    </location>
</feature>
<protein>
    <submittedName>
        <fullName evidence="2">Uncharacterized protein</fullName>
    </submittedName>
</protein>
<dbReference type="AlphaFoldDB" id="A0A9P7YNW8"/>
<gene>
    <name evidence="2" type="ORF">BJ875DRAFT_228108</name>
</gene>
<organism evidence="2 3">
    <name type="scientific">Amylocarpus encephaloides</name>
    <dbReference type="NCBI Taxonomy" id="45428"/>
    <lineage>
        <taxon>Eukaryota</taxon>
        <taxon>Fungi</taxon>
        <taxon>Dikarya</taxon>
        <taxon>Ascomycota</taxon>
        <taxon>Pezizomycotina</taxon>
        <taxon>Leotiomycetes</taxon>
        <taxon>Helotiales</taxon>
        <taxon>Helotiales incertae sedis</taxon>
        <taxon>Amylocarpus</taxon>
    </lineage>
</organism>
<keyword evidence="3" id="KW-1185">Reference proteome</keyword>
<evidence type="ECO:0000313" key="2">
    <source>
        <dbReference type="EMBL" id="KAG9236448.1"/>
    </source>
</evidence>
<dbReference type="EMBL" id="MU251407">
    <property type="protein sequence ID" value="KAG9236448.1"/>
    <property type="molecule type" value="Genomic_DNA"/>
</dbReference>
<evidence type="ECO:0000313" key="3">
    <source>
        <dbReference type="Proteomes" id="UP000824998"/>
    </source>
</evidence>
<feature type="compositionally biased region" description="Acidic residues" evidence="1">
    <location>
        <begin position="367"/>
        <end position="377"/>
    </location>
</feature>